<accession>A0A6A3ARB8</accession>
<keyword evidence="2" id="KW-1185">Reference proteome</keyword>
<gene>
    <name evidence="1" type="ORF">F3Y22_tig00110388pilonHSYRG00277</name>
</gene>
<dbReference type="Gene3D" id="3.30.200.20">
    <property type="entry name" value="Phosphorylase Kinase, domain 1"/>
    <property type="match status" value="1"/>
</dbReference>
<proteinExistence type="predicted"/>
<comment type="caution">
    <text evidence="1">The sequence shown here is derived from an EMBL/GenBank/DDBJ whole genome shotgun (WGS) entry which is preliminary data.</text>
</comment>
<evidence type="ECO:0000313" key="2">
    <source>
        <dbReference type="Proteomes" id="UP000436088"/>
    </source>
</evidence>
<reference evidence="1" key="1">
    <citation type="submission" date="2019-09" db="EMBL/GenBank/DDBJ databases">
        <title>Draft genome information of white flower Hibiscus syriacus.</title>
        <authorList>
            <person name="Kim Y.-M."/>
        </authorList>
    </citation>
    <scope>NUCLEOTIDE SEQUENCE [LARGE SCALE GENOMIC DNA]</scope>
    <source>
        <strain evidence="1">YM2019G1</strain>
    </source>
</reference>
<dbReference type="SUPFAM" id="SSF56112">
    <property type="entry name" value="Protein kinase-like (PK-like)"/>
    <property type="match status" value="1"/>
</dbReference>
<dbReference type="EMBL" id="VEPZ02000967">
    <property type="protein sequence ID" value="KAE8706796.1"/>
    <property type="molecule type" value="Genomic_DNA"/>
</dbReference>
<evidence type="ECO:0000313" key="1">
    <source>
        <dbReference type="EMBL" id="KAE8706796.1"/>
    </source>
</evidence>
<dbReference type="Proteomes" id="UP000436088">
    <property type="component" value="Unassembled WGS sequence"/>
</dbReference>
<organism evidence="1 2">
    <name type="scientific">Hibiscus syriacus</name>
    <name type="common">Rose of Sharon</name>
    <dbReference type="NCBI Taxonomy" id="106335"/>
    <lineage>
        <taxon>Eukaryota</taxon>
        <taxon>Viridiplantae</taxon>
        <taxon>Streptophyta</taxon>
        <taxon>Embryophyta</taxon>
        <taxon>Tracheophyta</taxon>
        <taxon>Spermatophyta</taxon>
        <taxon>Magnoliopsida</taxon>
        <taxon>eudicotyledons</taxon>
        <taxon>Gunneridae</taxon>
        <taxon>Pentapetalae</taxon>
        <taxon>rosids</taxon>
        <taxon>malvids</taxon>
        <taxon>Malvales</taxon>
        <taxon>Malvaceae</taxon>
        <taxon>Malvoideae</taxon>
        <taxon>Hibiscus</taxon>
    </lineage>
</organism>
<dbReference type="AlphaFoldDB" id="A0A6A3ARB8"/>
<protein>
    <submittedName>
        <fullName evidence="1">Uncharacterized protein</fullName>
    </submittedName>
</protein>
<sequence length="238" mass="27881">MKQLVTIVIGVSYERKNIDKGFNIYNKRTCRATMQPLHNFDSILDSTPFKEISLKEIRAIVESGDDMRSDFILFPPPHCSAVAISLSHFFFKVRVPTGELSKFMFLVVYKQRITMTDEVHVVKDVNREWTLNSGIKDLKKIVEVNVYKFWTSEEYELEVTFGQLRRFSWREIQLATDDFKEGQHNWTIRVYRVVLSDNTKIAVKHLTNYYSPNGEAAFQREIQLISVVVHMNLLHNIN</sequence>
<dbReference type="InterPro" id="IPR011009">
    <property type="entry name" value="Kinase-like_dom_sf"/>
</dbReference>
<name>A0A6A3ARB8_HIBSY</name>